<evidence type="ECO:0000256" key="1">
    <source>
        <dbReference type="ARBA" id="ARBA00006336"/>
    </source>
</evidence>
<comment type="similarity">
    <text evidence="1">Belongs to the isochorismatase family.</text>
</comment>
<feature type="compositionally biased region" description="Polar residues" evidence="9">
    <location>
        <begin position="105"/>
        <end position="114"/>
    </location>
</feature>
<dbReference type="AlphaFoldDB" id="A0A6G1S8B6"/>
<dbReference type="InterPro" id="IPR018247">
    <property type="entry name" value="EF_Hand_1_Ca_BS"/>
</dbReference>
<dbReference type="GO" id="GO:0008936">
    <property type="term" value="F:nicotinamidase activity"/>
    <property type="evidence" value="ECO:0007669"/>
    <property type="project" value="UniProtKB-EC"/>
</dbReference>
<feature type="domain" description="EF-hand" evidence="10">
    <location>
        <begin position="138"/>
        <end position="173"/>
    </location>
</feature>
<dbReference type="InterPro" id="IPR002048">
    <property type="entry name" value="EF_hand_dom"/>
</dbReference>
<feature type="compositionally biased region" description="Low complexity" evidence="9">
    <location>
        <begin position="95"/>
        <end position="104"/>
    </location>
</feature>
<evidence type="ECO:0000256" key="3">
    <source>
        <dbReference type="ARBA" id="ARBA00022723"/>
    </source>
</evidence>
<sequence length="491" mass="56006">MMMMEAESTNWLAPNEQQFWFERFASPSDDTPHHRHHQASGDGSSKLVALRFQQFQAFLRAALYCHFKKFPSQARETKLDYEDASQAEQHHEQYQEQNSHQQLSTTTNEHNNLNDSMGKLNITSELGDHGPNECSHEFSKQQEMHLFKRFDTNNDHLIDWGEFVQLCQKWLNQVFNPNCGLVVVDVQNDFIDGSLALINGPAKQDGAEVIPVVNNLIEAFHAHKAAVVYTQDWHPQDHVSFHENLHLRQYTIKEAPNSAKLNDADDRTIRPPLADPTNGHEMAIVSGKQSEESAGDGSDSSFKYKRLVPKANLFDTVLFEEGRVEQKLWPIHCVRNSWGAQFHPKLEIVSDSIKIQKGTLSNVDAYSAFWDNMRMNETGLRQELVNKRVTDLFFCGLAMDYCVAASALDAIKAGFITFVIDDACRGIDEQEIERRKQELLDNGGFIVSSDLALNYLKHNIVLDDMDLLDGSSKHCLGRTLMKKITYRKAFF</sequence>
<name>A0A6G1S8B6_9ACAR</name>
<gene>
    <name evidence="11" type="primary">pncA</name>
    <name evidence="11" type="ORF">g.2859</name>
</gene>
<evidence type="ECO:0000256" key="2">
    <source>
        <dbReference type="ARBA" id="ARBA00022642"/>
    </source>
</evidence>
<comment type="pathway">
    <text evidence="6">Cofactor biosynthesis; nicotinate biosynthesis; nicotinate from nicotinamide: step 1/1.</text>
</comment>
<keyword evidence="4" id="KW-0378">Hydrolase</keyword>
<dbReference type="SUPFAM" id="SSF52499">
    <property type="entry name" value="Isochorismatase-like hydrolases"/>
    <property type="match status" value="1"/>
</dbReference>
<dbReference type="InterPro" id="IPR011992">
    <property type="entry name" value="EF-hand-dom_pair"/>
</dbReference>
<keyword evidence="2" id="KW-0662">Pyridine nucleotide biosynthesis</keyword>
<dbReference type="SUPFAM" id="SSF47473">
    <property type="entry name" value="EF-hand"/>
    <property type="match status" value="1"/>
</dbReference>
<evidence type="ECO:0000256" key="4">
    <source>
        <dbReference type="ARBA" id="ARBA00022801"/>
    </source>
</evidence>
<dbReference type="PROSITE" id="PS50222">
    <property type="entry name" value="EF_HAND_2"/>
    <property type="match status" value="1"/>
</dbReference>
<dbReference type="EC" id="3.5.1.19" evidence="7"/>
<keyword evidence="3" id="KW-0479">Metal-binding</keyword>
<dbReference type="PANTHER" id="PTHR11080">
    <property type="entry name" value="PYRAZINAMIDASE/NICOTINAMIDASE"/>
    <property type="match status" value="1"/>
</dbReference>
<dbReference type="InterPro" id="IPR036380">
    <property type="entry name" value="Isochorismatase-like_sf"/>
</dbReference>
<evidence type="ECO:0000256" key="7">
    <source>
        <dbReference type="ARBA" id="ARBA00039017"/>
    </source>
</evidence>
<reference evidence="11" key="1">
    <citation type="submission" date="2018-10" db="EMBL/GenBank/DDBJ databases">
        <title>Transcriptome assembly of Aceria tosichella (Wheat curl mite) Type 2.</title>
        <authorList>
            <person name="Scully E.D."/>
            <person name="Geib S.M."/>
            <person name="Palmer N.A."/>
            <person name="Gupta A.K."/>
            <person name="Sarath G."/>
            <person name="Tatineni S."/>
        </authorList>
    </citation>
    <scope>NUCLEOTIDE SEQUENCE</scope>
    <source>
        <strain evidence="11">LincolnNE</strain>
    </source>
</reference>
<accession>A0A6G1S8B6</accession>
<organism evidence="11">
    <name type="scientific">Aceria tosichella</name>
    <name type="common">wheat curl mite</name>
    <dbReference type="NCBI Taxonomy" id="561515"/>
    <lineage>
        <taxon>Eukaryota</taxon>
        <taxon>Metazoa</taxon>
        <taxon>Ecdysozoa</taxon>
        <taxon>Arthropoda</taxon>
        <taxon>Chelicerata</taxon>
        <taxon>Arachnida</taxon>
        <taxon>Acari</taxon>
        <taxon>Acariformes</taxon>
        <taxon>Trombidiformes</taxon>
        <taxon>Prostigmata</taxon>
        <taxon>Eupodina</taxon>
        <taxon>Eriophyoidea</taxon>
        <taxon>Eriophyidae</taxon>
        <taxon>Eriophyinae</taxon>
        <taxon>Aceriini</taxon>
        <taxon>Aceria</taxon>
    </lineage>
</organism>
<protein>
    <recommendedName>
        <fullName evidence="7">nicotinamidase</fullName>
        <ecNumber evidence="7">3.5.1.19</ecNumber>
    </recommendedName>
    <alternativeName>
        <fullName evidence="8">Nicotinamide deamidase</fullName>
    </alternativeName>
</protein>
<feature type="region of interest" description="Disordered" evidence="9">
    <location>
        <begin position="78"/>
        <end position="114"/>
    </location>
</feature>
<evidence type="ECO:0000256" key="8">
    <source>
        <dbReference type="ARBA" id="ARBA00043224"/>
    </source>
</evidence>
<dbReference type="EMBL" id="GGYP01001421">
    <property type="protein sequence ID" value="MDE46192.1"/>
    <property type="molecule type" value="Transcribed_RNA"/>
</dbReference>
<dbReference type="PROSITE" id="PS00018">
    <property type="entry name" value="EF_HAND_1"/>
    <property type="match status" value="1"/>
</dbReference>
<keyword evidence="5" id="KW-0106">Calcium</keyword>
<evidence type="ECO:0000259" key="10">
    <source>
        <dbReference type="PROSITE" id="PS50222"/>
    </source>
</evidence>
<dbReference type="GO" id="GO:0019363">
    <property type="term" value="P:pyridine nucleotide biosynthetic process"/>
    <property type="evidence" value="ECO:0007669"/>
    <property type="project" value="UniProtKB-KW"/>
</dbReference>
<dbReference type="PANTHER" id="PTHR11080:SF2">
    <property type="entry name" value="LD05707P"/>
    <property type="match status" value="1"/>
</dbReference>
<evidence type="ECO:0000256" key="9">
    <source>
        <dbReference type="SAM" id="MobiDB-lite"/>
    </source>
</evidence>
<dbReference type="InterPro" id="IPR052347">
    <property type="entry name" value="Isochorismatase_Nicotinamidase"/>
</dbReference>
<dbReference type="Pfam" id="PF00857">
    <property type="entry name" value="Isochorismatase"/>
    <property type="match status" value="2"/>
</dbReference>
<evidence type="ECO:0000256" key="6">
    <source>
        <dbReference type="ARBA" id="ARBA00037900"/>
    </source>
</evidence>
<dbReference type="InterPro" id="IPR000868">
    <property type="entry name" value="Isochorismatase-like_dom"/>
</dbReference>
<dbReference type="Gene3D" id="3.40.50.850">
    <property type="entry name" value="Isochorismatase-like"/>
    <property type="match status" value="1"/>
</dbReference>
<proteinExistence type="inferred from homology"/>
<dbReference type="GO" id="GO:0005509">
    <property type="term" value="F:calcium ion binding"/>
    <property type="evidence" value="ECO:0007669"/>
    <property type="project" value="InterPro"/>
</dbReference>
<evidence type="ECO:0000313" key="11">
    <source>
        <dbReference type="EMBL" id="MDE46192.1"/>
    </source>
</evidence>
<evidence type="ECO:0000256" key="5">
    <source>
        <dbReference type="ARBA" id="ARBA00022837"/>
    </source>
</evidence>